<dbReference type="Pfam" id="PF00072">
    <property type="entry name" value="Response_reg"/>
    <property type="match status" value="1"/>
</dbReference>
<evidence type="ECO:0000256" key="3">
    <source>
        <dbReference type="ARBA" id="ARBA00023125"/>
    </source>
</evidence>
<protein>
    <submittedName>
        <fullName evidence="8">Response regulator transcription factor</fullName>
    </submittedName>
</protein>
<dbReference type="CDD" id="cd06170">
    <property type="entry name" value="LuxR_C_like"/>
    <property type="match status" value="1"/>
</dbReference>
<dbReference type="PANTHER" id="PTHR43214">
    <property type="entry name" value="TWO-COMPONENT RESPONSE REGULATOR"/>
    <property type="match status" value="1"/>
</dbReference>
<dbReference type="EMBL" id="JAJFZQ010000003">
    <property type="protein sequence ID" value="MCC3265192.1"/>
    <property type="molecule type" value="Genomic_DNA"/>
</dbReference>
<sequence length="254" mass="26167">MNTHEPVTVLLADDHSAIRAGLRMILESVGGFSVVGEAADGAAAVRMARALRPDVVLMDLRMPGMDGIAATAEITGQGLSAVLVLTTFDIDDYVYAALRAGAAGFLLKSVEPAELVRAVSSVAQGDSVLSPEVTGMLIAAFVQGQVVQGQDTGAAAVSAAPTTGNPPSAGRLAEPLTAREEAVLACLGEGLSNQQITRRLGIAETTVKTHVSRVLAKLGVSSRVQAALAYRESAAYRQAAGSRETAGSRERLES</sequence>
<accession>A0ABS8GEX4</accession>
<dbReference type="CDD" id="cd17535">
    <property type="entry name" value="REC_NarL-like"/>
    <property type="match status" value="1"/>
</dbReference>
<feature type="domain" description="Response regulatory" evidence="7">
    <location>
        <begin position="8"/>
        <end position="123"/>
    </location>
</feature>
<dbReference type="Pfam" id="PF00196">
    <property type="entry name" value="GerE"/>
    <property type="match status" value="1"/>
</dbReference>
<evidence type="ECO:0000313" key="8">
    <source>
        <dbReference type="EMBL" id="MCC3265192.1"/>
    </source>
</evidence>
<dbReference type="SUPFAM" id="SSF46894">
    <property type="entry name" value="C-terminal effector domain of the bipartite response regulators"/>
    <property type="match status" value="1"/>
</dbReference>
<dbReference type="PRINTS" id="PR00038">
    <property type="entry name" value="HTHLUXR"/>
</dbReference>
<evidence type="ECO:0000259" key="7">
    <source>
        <dbReference type="PROSITE" id="PS50110"/>
    </source>
</evidence>
<dbReference type="InterPro" id="IPR016032">
    <property type="entry name" value="Sig_transdc_resp-reg_C-effctor"/>
</dbReference>
<dbReference type="Gene3D" id="3.40.50.2300">
    <property type="match status" value="1"/>
</dbReference>
<dbReference type="SUPFAM" id="SSF52172">
    <property type="entry name" value="CheY-like"/>
    <property type="match status" value="1"/>
</dbReference>
<dbReference type="Proteomes" id="UP001139168">
    <property type="component" value="Unassembled WGS sequence"/>
</dbReference>
<evidence type="ECO:0000256" key="5">
    <source>
        <dbReference type="PROSITE-ProRule" id="PRU00169"/>
    </source>
</evidence>
<feature type="domain" description="HTH luxR-type" evidence="6">
    <location>
        <begin position="169"/>
        <end position="234"/>
    </location>
</feature>
<evidence type="ECO:0000256" key="4">
    <source>
        <dbReference type="ARBA" id="ARBA00023163"/>
    </source>
</evidence>
<dbReference type="InterPro" id="IPR001789">
    <property type="entry name" value="Sig_transdc_resp-reg_receiver"/>
</dbReference>
<comment type="caution">
    <text evidence="8">The sequence shown here is derived from an EMBL/GenBank/DDBJ whole genome shotgun (WGS) entry which is preliminary data.</text>
</comment>
<evidence type="ECO:0000256" key="2">
    <source>
        <dbReference type="ARBA" id="ARBA00023015"/>
    </source>
</evidence>
<keyword evidence="4" id="KW-0804">Transcription</keyword>
<evidence type="ECO:0000259" key="6">
    <source>
        <dbReference type="PROSITE" id="PS50043"/>
    </source>
</evidence>
<dbReference type="SMART" id="SM00421">
    <property type="entry name" value="HTH_LUXR"/>
    <property type="match status" value="1"/>
</dbReference>
<dbReference type="SMART" id="SM00448">
    <property type="entry name" value="REC"/>
    <property type="match status" value="1"/>
</dbReference>
<dbReference type="InterPro" id="IPR058245">
    <property type="entry name" value="NreC/VraR/RcsB-like_REC"/>
</dbReference>
<keyword evidence="9" id="KW-1185">Reference proteome</keyword>
<name>A0ABS8GEX4_9MICC</name>
<keyword evidence="1 5" id="KW-0597">Phosphoprotein</keyword>
<keyword evidence="2" id="KW-0805">Transcription regulation</keyword>
<dbReference type="PROSITE" id="PS00622">
    <property type="entry name" value="HTH_LUXR_1"/>
    <property type="match status" value="1"/>
</dbReference>
<proteinExistence type="predicted"/>
<dbReference type="InterPro" id="IPR011006">
    <property type="entry name" value="CheY-like_superfamily"/>
</dbReference>
<dbReference type="PROSITE" id="PS50043">
    <property type="entry name" value="HTH_LUXR_2"/>
    <property type="match status" value="1"/>
</dbReference>
<evidence type="ECO:0000256" key="1">
    <source>
        <dbReference type="ARBA" id="ARBA00022553"/>
    </source>
</evidence>
<dbReference type="InterPro" id="IPR039420">
    <property type="entry name" value="WalR-like"/>
</dbReference>
<feature type="modified residue" description="4-aspartylphosphate" evidence="5">
    <location>
        <position position="59"/>
    </location>
</feature>
<dbReference type="InterPro" id="IPR000792">
    <property type="entry name" value="Tscrpt_reg_LuxR_C"/>
</dbReference>
<gene>
    <name evidence="8" type="ORF">LJ752_03910</name>
</gene>
<dbReference type="PROSITE" id="PS50110">
    <property type="entry name" value="RESPONSE_REGULATORY"/>
    <property type="match status" value="1"/>
</dbReference>
<reference evidence="8" key="1">
    <citation type="submission" date="2021-10" db="EMBL/GenBank/DDBJ databases">
        <title>Novel species in genus Arthrobacter.</title>
        <authorList>
            <person name="Liu Y."/>
        </authorList>
    </citation>
    <scope>NUCLEOTIDE SEQUENCE</scope>
    <source>
        <strain evidence="8">Zg-Y786</strain>
    </source>
</reference>
<keyword evidence="3" id="KW-0238">DNA-binding</keyword>
<organism evidence="8 9">
    <name type="scientific">Arthrobacter gengyunqii</name>
    <dbReference type="NCBI Taxonomy" id="2886940"/>
    <lineage>
        <taxon>Bacteria</taxon>
        <taxon>Bacillati</taxon>
        <taxon>Actinomycetota</taxon>
        <taxon>Actinomycetes</taxon>
        <taxon>Micrococcales</taxon>
        <taxon>Micrococcaceae</taxon>
        <taxon>Arthrobacter</taxon>
    </lineage>
</organism>
<dbReference type="PANTHER" id="PTHR43214:SF24">
    <property type="entry name" value="TRANSCRIPTIONAL REGULATORY PROTEIN NARL-RELATED"/>
    <property type="match status" value="1"/>
</dbReference>
<evidence type="ECO:0000313" key="9">
    <source>
        <dbReference type="Proteomes" id="UP001139168"/>
    </source>
</evidence>